<evidence type="ECO:0000313" key="2">
    <source>
        <dbReference type="EMBL" id="AUH35302.1"/>
    </source>
</evidence>
<keyword evidence="3" id="KW-1185">Reference proteome</keyword>
<dbReference type="KEGG" id="paro:CUV01_08185"/>
<dbReference type="Proteomes" id="UP000233742">
    <property type="component" value="Chromosome"/>
</dbReference>
<dbReference type="AlphaFoldDB" id="A0A2K9F4H7"/>
<dbReference type="OrthoDB" id="6305173at2"/>
<dbReference type="EMBL" id="CP025408">
    <property type="protein sequence ID" value="AUH35302.1"/>
    <property type="molecule type" value="Genomic_DNA"/>
</dbReference>
<dbReference type="InterPro" id="IPR028992">
    <property type="entry name" value="Hedgehog/Intein_dom"/>
</dbReference>
<reference evidence="2 3" key="1">
    <citation type="submission" date="2017-12" db="EMBL/GenBank/DDBJ databases">
        <authorList>
            <person name="Hurst M.R.H."/>
        </authorList>
    </citation>
    <scope>NUCLEOTIDE SEQUENCE [LARGE SCALE GENOMIC DNA]</scope>
    <source>
        <strain evidence="2 3">BM15</strain>
    </source>
</reference>
<protein>
    <submittedName>
        <fullName evidence="2">Hemolysin</fullName>
    </submittedName>
</protein>
<dbReference type="InterPro" id="IPR036844">
    <property type="entry name" value="Hint_dom_sf"/>
</dbReference>
<evidence type="ECO:0000313" key="3">
    <source>
        <dbReference type="Proteomes" id="UP000233742"/>
    </source>
</evidence>
<gene>
    <name evidence="2" type="ORF">CUV01_08185</name>
</gene>
<proteinExistence type="predicted"/>
<sequence>MKTYFFKDYKDYNSADFAIDYQSVDCFATGTLIATPGGLRRVETLQAGDLVTTRDEGPQVLRWAGHVHVNARRLDQQPNLRPIRIAANSLGPGHPKRDLVLSPQHRVLVRSPIVQRMFGVYEILVAAKHLVTLPGIEVMTPPHGVGYHHLLLDHHQILCSEGAWTESLYLGPQAMKGLPAAARREIMALFPELKTAEFRPPSRRRLLDGREGRRLAMRHGKNRKHLFDADKTMAGQRLLSV</sequence>
<dbReference type="Gene3D" id="2.170.16.10">
    <property type="entry name" value="Hedgehog/Intein (Hint) domain"/>
    <property type="match status" value="1"/>
</dbReference>
<dbReference type="Pfam" id="PF13403">
    <property type="entry name" value="Hint_2"/>
    <property type="match status" value="1"/>
</dbReference>
<feature type="domain" description="Hedgehog/Intein (Hint)" evidence="1">
    <location>
        <begin position="26"/>
        <end position="171"/>
    </location>
</feature>
<dbReference type="SUPFAM" id="SSF51294">
    <property type="entry name" value="Hedgehog/intein (Hint) domain"/>
    <property type="match status" value="1"/>
</dbReference>
<accession>A0A2K9F4H7</accession>
<organism evidence="2 3">
    <name type="scientific">Paracoccus tegillarcae</name>
    <dbReference type="NCBI Taxonomy" id="1529068"/>
    <lineage>
        <taxon>Bacteria</taxon>
        <taxon>Pseudomonadati</taxon>
        <taxon>Pseudomonadota</taxon>
        <taxon>Alphaproteobacteria</taxon>
        <taxon>Rhodobacterales</taxon>
        <taxon>Paracoccaceae</taxon>
        <taxon>Paracoccus</taxon>
    </lineage>
</organism>
<name>A0A2K9F4H7_9RHOB</name>
<evidence type="ECO:0000259" key="1">
    <source>
        <dbReference type="Pfam" id="PF13403"/>
    </source>
</evidence>